<sequence>MASPEGGALVPPHRRKGGAPDLNYELRPNKFTVAMHHGGFFCGIGTNRAYIDGKLDFFDECDNQTWSQDSIDNMLNQLGYPASWLEHVYWLEPGYGMAHGLRTMNFQRDATKVAESSLCCKI</sequence>
<accession>A0ACD5XVY2</accession>
<reference evidence="1" key="2">
    <citation type="submission" date="2025-09" db="UniProtKB">
        <authorList>
            <consortium name="EnsemblPlants"/>
        </authorList>
    </citation>
    <scope>IDENTIFICATION</scope>
</reference>
<dbReference type="EnsemblPlants" id="AVESA.00010b.r2.5CG0887180.1">
    <property type="protein sequence ID" value="AVESA.00010b.r2.5CG0887180.1.CDS"/>
    <property type="gene ID" value="AVESA.00010b.r2.5CG0887180"/>
</dbReference>
<name>A0ACD5XVY2_AVESA</name>
<proteinExistence type="predicted"/>
<evidence type="ECO:0000313" key="2">
    <source>
        <dbReference type="Proteomes" id="UP001732700"/>
    </source>
</evidence>
<dbReference type="Proteomes" id="UP001732700">
    <property type="component" value="Chromosome 5C"/>
</dbReference>
<keyword evidence="2" id="KW-1185">Reference proteome</keyword>
<reference evidence="1" key="1">
    <citation type="submission" date="2021-05" db="EMBL/GenBank/DDBJ databases">
        <authorList>
            <person name="Scholz U."/>
            <person name="Mascher M."/>
            <person name="Fiebig A."/>
        </authorList>
    </citation>
    <scope>NUCLEOTIDE SEQUENCE [LARGE SCALE GENOMIC DNA]</scope>
</reference>
<protein>
    <submittedName>
        <fullName evidence="1">Uncharacterized protein</fullName>
    </submittedName>
</protein>
<organism evidence="1 2">
    <name type="scientific">Avena sativa</name>
    <name type="common">Oat</name>
    <dbReference type="NCBI Taxonomy" id="4498"/>
    <lineage>
        <taxon>Eukaryota</taxon>
        <taxon>Viridiplantae</taxon>
        <taxon>Streptophyta</taxon>
        <taxon>Embryophyta</taxon>
        <taxon>Tracheophyta</taxon>
        <taxon>Spermatophyta</taxon>
        <taxon>Magnoliopsida</taxon>
        <taxon>Liliopsida</taxon>
        <taxon>Poales</taxon>
        <taxon>Poaceae</taxon>
        <taxon>BOP clade</taxon>
        <taxon>Pooideae</taxon>
        <taxon>Poodae</taxon>
        <taxon>Poeae</taxon>
        <taxon>Poeae Chloroplast Group 1 (Aveneae type)</taxon>
        <taxon>Aveninae</taxon>
        <taxon>Avena</taxon>
    </lineage>
</organism>
<evidence type="ECO:0000313" key="1">
    <source>
        <dbReference type="EnsemblPlants" id="AVESA.00010b.r2.5CG0887180.1.CDS"/>
    </source>
</evidence>